<feature type="transmembrane region" description="Helical" evidence="8">
    <location>
        <begin position="178"/>
        <end position="199"/>
    </location>
</feature>
<feature type="transmembrane region" description="Helical" evidence="8">
    <location>
        <begin position="378"/>
        <end position="401"/>
    </location>
</feature>
<keyword evidence="6" id="KW-0325">Glycoprotein</keyword>
<dbReference type="InterPro" id="IPR036259">
    <property type="entry name" value="MFS_trans_sf"/>
</dbReference>
<dbReference type="PANTHER" id="PTHR43791">
    <property type="entry name" value="PERMEASE-RELATED"/>
    <property type="match status" value="1"/>
</dbReference>
<organism evidence="10 11">
    <name type="scientific">Fusarium torreyae</name>
    <dbReference type="NCBI Taxonomy" id="1237075"/>
    <lineage>
        <taxon>Eukaryota</taxon>
        <taxon>Fungi</taxon>
        <taxon>Dikarya</taxon>
        <taxon>Ascomycota</taxon>
        <taxon>Pezizomycotina</taxon>
        <taxon>Sordariomycetes</taxon>
        <taxon>Hypocreomycetidae</taxon>
        <taxon>Hypocreales</taxon>
        <taxon>Nectriaceae</taxon>
        <taxon>Fusarium</taxon>
    </lineage>
</organism>
<reference evidence="10" key="1">
    <citation type="submission" date="2022-09" db="EMBL/GenBank/DDBJ databases">
        <title>Fusarium specimens isolated from Avocado Roots.</title>
        <authorList>
            <person name="Stajich J."/>
            <person name="Roper C."/>
            <person name="Heimlech-Rivalta G."/>
        </authorList>
    </citation>
    <scope>NUCLEOTIDE SEQUENCE</scope>
    <source>
        <strain evidence="10">CF00136</strain>
    </source>
</reference>
<sequence length="504" mass="55664">MAFGSDGDRSSPTKEEEGIATTSDGPTNEDSVAFVDDATEKRILRKLDRRIIPCVCWIYLMNFMDRVGIGNARLYGLEEELGLTGDQYQLAVSILFVTYCLFETPSNLIIKKMQPARYIAGLVFFWGLVAIFTGFVNNFASLVACRLLLGTFEAGLFPGIMLYLTTFYHKRHISLRNAYFYSISAISGAVGGLVALGIGELDNQDGPQQGAGGWRAWRWIITINGIPTVLTAFVIPFILPNTPETAKFLTDDERRALLTLRSAEVGQTASGQELHKEDVIAGVKDWTIWALSIAQYCSHSVLYSFSVFLPTIIKEMGTWTPKQVQGLTVPVYALGFAVYLICANLSDRTQQRGLFCVGGGLTMILGYCLLIANYNMSMSFAGCFFVAMGLWTGSGSGMAWITVNQPRYGKRAFASGIFITIGNSAGVASPFLFSNKDAPEYRPGYGASIGMLVLAVCIHTAVYLHFKRLNKRKLSGQEDWRMEGKTEEEIAELGEHNPRYLYTL</sequence>
<dbReference type="Proteomes" id="UP001152049">
    <property type="component" value="Unassembled WGS sequence"/>
</dbReference>
<feature type="region of interest" description="Disordered" evidence="7">
    <location>
        <begin position="1"/>
        <end position="31"/>
    </location>
</feature>
<feature type="transmembrane region" description="Helical" evidence="8">
    <location>
        <begin position="445"/>
        <end position="466"/>
    </location>
</feature>
<dbReference type="AlphaFoldDB" id="A0A9W8V8M3"/>
<evidence type="ECO:0000313" key="10">
    <source>
        <dbReference type="EMBL" id="KAJ4249750.1"/>
    </source>
</evidence>
<dbReference type="FunFam" id="1.20.1250.20:FF:000013">
    <property type="entry name" value="MFS general substrate transporter"/>
    <property type="match status" value="1"/>
</dbReference>
<dbReference type="SUPFAM" id="SSF103473">
    <property type="entry name" value="MFS general substrate transporter"/>
    <property type="match status" value="1"/>
</dbReference>
<evidence type="ECO:0000256" key="1">
    <source>
        <dbReference type="ARBA" id="ARBA00004141"/>
    </source>
</evidence>
<feature type="transmembrane region" description="Helical" evidence="8">
    <location>
        <begin position="329"/>
        <end position="346"/>
    </location>
</feature>
<comment type="subcellular location">
    <subcellularLocation>
        <location evidence="1">Membrane</location>
        <topology evidence="1">Multi-pass membrane protein</topology>
    </subcellularLocation>
</comment>
<dbReference type="Pfam" id="PF07690">
    <property type="entry name" value="MFS_1"/>
    <property type="match status" value="1"/>
</dbReference>
<feature type="transmembrane region" description="Helical" evidence="8">
    <location>
        <begin position="147"/>
        <end position="166"/>
    </location>
</feature>
<evidence type="ECO:0000256" key="8">
    <source>
        <dbReference type="SAM" id="Phobius"/>
    </source>
</evidence>
<dbReference type="InterPro" id="IPR011701">
    <property type="entry name" value="MFS"/>
</dbReference>
<keyword evidence="11" id="KW-1185">Reference proteome</keyword>
<feature type="transmembrane region" description="Helical" evidence="8">
    <location>
        <begin position="219"/>
        <end position="239"/>
    </location>
</feature>
<evidence type="ECO:0000259" key="9">
    <source>
        <dbReference type="PROSITE" id="PS50850"/>
    </source>
</evidence>
<evidence type="ECO:0000256" key="5">
    <source>
        <dbReference type="ARBA" id="ARBA00023136"/>
    </source>
</evidence>
<evidence type="ECO:0000256" key="3">
    <source>
        <dbReference type="ARBA" id="ARBA00022692"/>
    </source>
</evidence>
<proteinExistence type="predicted"/>
<keyword evidence="2" id="KW-0813">Transport</keyword>
<protein>
    <recommendedName>
        <fullName evidence="9">Major facilitator superfamily (MFS) profile domain-containing protein</fullName>
    </recommendedName>
</protein>
<feature type="domain" description="Major facilitator superfamily (MFS) profile" evidence="9">
    <location>
        <begin position="51"/>
        <end position="473"/>
    </location>
</feature>
<dbReference type="EMBL" id="JAOQAZ010000032">
    <property type="protein sequence ID" value="KAJ4249750.1"/>
    <property type="molecule type" value="Genomic_DNA"/>
</dbReference>
<dbReference type="PANTHER" id="PTHR43791:SF91">
    <property type="entry name" value="MAJOR FACILITATOR SUPERFAMILY (MFS) PROFILE DOMAIN-CONTAINING PROTEIN-RELATED"/>
    <property type="match status" value="1"/>
</dbReference>
<feature type="transmembrane region" description="Helical" evidence="8">
    <location>
        <begin position="89"/>
        <end position="110"/>
    </location>
</feature>
<keyword evidence="5 8" id="KW-0472">Membrane</keyword>
<keyword evidence="4 8" id="KW-1133">Transmembrane helix</keyword>
<feature type="compositionally biased region" description="Basic and acidic residues" evidence="7">
    <location>
        <begin position="1"/>
        <end position="17"/>
    </location>
</feature>
<keyword evidence="3 8" id="KW-0812">Transmembrane</keyword>
<evidence type="ECO:0000256" key="7">
    <source>
        <dbReference type="SAM" id="MobiDB-lite"/>
    </source>
</evidence>
<dbReference type="GO" id="GO:0022857">
    <property type="term" value="F:transmembrane transporter activity"/>
    <property type="evidence" value="ECO:0007669"/>
    <property type="project" value="InterPro"/>
</dbReference>
<comment type="caution">
    <text evidence="10">The sequence shown here is derived from an EMBL/GenBank/DDBJ whole genome shotgun (WGS) entry which is preliminary data.</text>
</comment>
<gene>
    <name evidence="10" type="ORF">NW762_012091</name>
</gene>
<dbReference type="GO" id="GO:0016020">
    <property type="term" value="C:membrane"/>
    <property type="evidence" value="ECO:0007669"/>
    <property type="project" value="UniProtKB-SubCell"/>
</dbReference>
<feature type="transmembrane region" description="Helical" evidence="8">
    <location>
        <begin position="51"/>
        <end position="69"/>
    </location>
</feature>
<dbReference type="FunFam" id="1.20.1250.20:FF:000057">
    <property type="entry name" value="MFS general substrate transporter"/>
    <property type="match status" value="1"/>
</dbReference>
<name>A0A9W8V8M3_9HYPO</name>
<feature type="transmembrane region" description="Helical" evidence="8">
    <location>
        <begin position="286"/>
        <end position="309"/>
    </location>
</feature>
<evidence type="ECO:0000313" key="11">
    <source>
        <dbReference type="Proteomes" id="UP001152049"/>
    </source>
</evidence>
<feature type="transmembrane region" description="Helical" evidence="8">
    <location>
        <begin position="117"/>
        <end position="135"/>
    </location>
</feature>
<accession>A0A9W8V8M3</accession>
<evidence type="ECO:0000256" key="4">
    <source>
        <dbReference type="ARBA" id="ARBA00022989"/>
    </source>
</evidence>
<evidence type="ECO:0000256" key="2">
    <source>
        <dbReference type="ARBA" id="ARBA00022448"/>
    </source>
</evidence>
<evidence type="ECO:0000256" key="6">
    <source>
        <dbReference type="ARBA" id="ARBA00023180"/>
    </source>
</evidence>
<dbReference type="Gene3D" id="1.20.1250.20">
    <property type="entry name" value="MFS general substrate transporter like domains"/>
    <property type="match status" value="2"/>
</dbReference>
<feature type="transmembrane region" description="Helical" evidence="8">
    <location>
        <begin position="413"/>
        <end position="433"/>
    </location>
</feature>
<dbReference type="OrthoDB" id="2962993at2759"/>
<feature type="compositionally biased region" description="Polar residues" evidence="7">
    <location>
        <begin position="20"/>
        <end position="30"/>
    </location>
</feature>
<dbReference type="PROSITE" id="PS50850">
    <property type="entry name" value="MFS"/>
    <property type="match status" value="1"/>
</dbReference>
<dbReference type="InterPro" id="IPR020846">
    <property type="entry name" value="MFS_dom"/>
</dbReference>
<feature type="transmembrane region" description="Helical" evidence="8">
    <location>
        <begin position="353"/>
        <end position="372"/>
    </location>
</feature>